<evidence type="ECO:0008006" key="3">
    <source>
        <dbReference type="Google" id="ProtNLM"/>
    </source>
</evidence>
<dbReference type="RefSeq" id="WP_246398520.1">
    <property type="nucleotide sequence ID" value="NZ_JACIDR010000005.1"/>
</dbReference>
<keyword evidence="2" id="KW-1185">Reference proteome</keyword>
<evidence type="ECO:0000313" key="2">
    <source>
        <dbReference type="Proteomes" id="UP000528964"/>
    </source>
</evidence>
<protein>
    <recommendedName>
        <fullName evidence="3">DUF481 domain-containing protein</fullName>
    </recommendedName>
</protein>
<comment type="caution">
    <text evidence="1">The sequence shown here is derived from an EMBL/GenBank/DDBJ whole genome shotgun (WGS) entry which is preliminary data.</text>
</comment>
<accession>A0A7W6GGF9</accession>
<gene>
    <name evidence="1" type="ORF">GGR24_002996</name>
</gene>
<sequence>MTAGDHYFDSRGRLRSRGRYRKYDLQAFAEYGLRDGLTVFGSSALEKISAKDGTTSTRKGLGRSELGARFRVFEAQGWIASAQASFTLAGARKSEGLAAVGETDDQLDLRGLVAHSFEAFGRHWFLDLQAGYRARSGHPADELRFDATLGARLAPRWLVLAQSFNTIGLARWKGPYALKQRIHKLQGAALFDLTERLTIYAAAFVTPIGKDALDERGGSLGIGYRF</sequence>
<evidence type="ECO:0000313" key="1">
    <source>
        <dbReference type="EMBL" id="MBB3974315.1"/>
    </source>
</evidence>
<dbReference type="Proteomes" id="UP000528964">
    <property type="component" value="Unassembled WGS sequence"/>
</dbReference>
<organism evidence="1 2">
    <name type="scientific">Hansschlegelia beijingensis</name>
    <dbReference type="NCBI Taxonomy" id="1133344"/>
    <lineage>
        <taxon>Bacteria</taxon>
        <taxon>Pseudomonadati</taxon>
        <taxon>Pseudomonadota</taxon>
        <taxon>Alphaproteobacteria</taxon>
        <taxon>Hyphomicrobiales</taxon>
        <taxon>Methylopilaceae</taxon>
        <taxon>Hansschlegelia</taxon>
    </lineage>
</organism>
<name>A0A7W6GGF9_9HYPH</name>
<proteinExistence type="predicted"/>
<reference evidence="1 2" key="1">
    <citation type="submission" date="2020-08" db="EMBL/GenBank/DDBJ databases">
        <title>Genomic Encyclopedia of Type Strains, Phase IV (KMG-IV): sequencing the most valuable type-strain genomes for metagenomic binning, comparative biology and taxonomic classification.</title>
        <authorList>
            <person name="Goeker M."/>
        </authorList>
    </citation>
    <scope>NUCLEOTIDE SEQUENCE [LARGE SCALE GENOMIC DNA]</scope>
    <source>
        <strain evidence="1 2">DSM 25481</strain>
    </source>
</reference>
<dbReference type="EMBL" id="JACIDR010000005">
    <property type="protein sequence ID" value="MBB3974315.1"/>
    <property type="molecule type" value="Genomic_DNA"/>
</dbReference>
<dbReference type="AlphaFoldDB" id="A0A7W6GGF9"/>